<reference evidence="1" key="2">
    <citation type="submission" date="2023-06" db="EMBL/GenBank/DDBJ databases">
        <authorList>
            <consortium name="Lawrence Berkeley National Laboratory"/>
            <person name="Haridas S."/>
            <person name="Hensen N."/>
            <person name="Bonometti L."/>
            <person name="Westerberg I."/>
            <person name="Brannstrom I.O."/>
            <person name="Guillou S."/>
            <person name="Cros-Aarteil S."/>
            <person name="Calhoun S."/>
            <person name="Kuo A."/>
            <person name="Mondo S."/>
            <person name="Pangilinan J."/>
            <person name="Riley R."/>
            <person name="Labutti K."/>
            <person name="Andreopoulos B."/>
            <person name="Lipzen A."/>
            <person name="Chen C."/>
            <person name="Yanf M."/>
            <person name="Daum C."/>
            <person name="Ng V."/>
            <person name="Clum A."/>
            <person name="Steindorff A."/>
            <person name="Ohm R."/>
            <person name="Martin F."/>
            <person name="Silar P."/>
            <person name="Natvig D."/>
            <person name="Lalanne C."/>
            <person name="Gautier V."/>
            <person name="Ament-Velasquez S.L."/>
            <person name="Kruys A."/>
            <person name="Hutchinson M.I."/>
            <person name="Powell A.J."/>
            <person name="Barry K."/>
            <person name="Miller A.N."/>
            <person name="Grigoriev I.V."/>
            <person name="Debuchy R."/>
            <person name="Gladieux P."/>
            <person name="Thoren M.H."/>
            <person name="Johannesson H."/>
        </authorList>
    </citation>
    <scope>NUCLEOTIDE SEQUENCE</scope>
    <source>
        <strain evidence="1">CBS 958.72</strain>
    </source>
</reference>
<sequence length="134" mass="15647">MDQASPSPHHRHQSSLEGVIYFTPGPALEIGELIRAKQIFYRIIDHFQGLNESRNSHYNRTLLVRLTYEYARSEESQDIFLRGFFQAMTLPIDIESDLDFENSEEDLRLALFCFVDYLVDNFFLPLRVLSGKTL</sequence>
<accession>A0AAE0K7P9</accession>
<dbReference type="Proteomes" id="UP001287356">
    <property type="component" value="Unassembled WGS sequence"/>
</dbReference>
<comment type="caution">
    <text evidence="1">The sequence shown here is derived from an EMBL/GenBank/DDBJ whole genome shotgun (WGS) entry which is preliminary data.</text>
</comment>
<gene>
    <name evidence="1" type="ORF">B0T24DRAFT_302981</name>
</gene>
<dbReference type="EMBL" id="JAULSN010000005">
    <property type="protein sequence ID" value="KAK3370910.1"/>
    <property type="molecule type" value="Genomic_DNA"/>
</dbReference>
<name>A0AAE0K7P9_9PEZI</name>
<proteinExistence type="predicted"/>
<keyword evidence="2" id="KW-1185">Reference proteome</keyword>
<dbReference type="AlphaFoldDB" id="A0AAE0K7P9"/>
<reference evidence="1" key="1">
    <citation type="journal article" date="2023" name="Mol. Phylogenet. Evol.">
        <title>Genome-scale phylogeny and comparative genomics of the fungal order Sordariales.</title>
        <authorList>
            <person name="Hensen N."/>
            <person name="Bonometti L."/>
            <person name="Westerberg I."/>
            <person name="Brannstrom I.O."/>
            <person name="Guillou S."/>
            <person name="Cros-Aarteil S."/>
            <person name="Calhoun S."/>
            <person name="Haridas S."/>
            <person name="Kuo A."/>
            <person name="Mondo S."/>
            <person name="Pangilinan J."/>
            <person name="Riley R."/>
            <person name="LaButti K."/>
            <person name="Andreopoulos B."/>
            <person name="Lipzen A."/>
            <person name="Chen C."/>
            <person name="Yan M."/>
            <person name="Daum C."/>
            <person name="Ng V."/>
            <person name="Clum A."/>
            <person name="Steindorff A."/>
            <person name="Ohm R.A."/>
            <person name="Martin F."/>
            <person name="Silar P."/>
            <person name="Natvig D.O."/>
            <person name="Lalanne C."/>
            <person name="Gautier V."/>
            <person name="Ament-Velasquez S.L."/>
            <person name="Kruys A."/>
            <person name="Hutchinson M.I."/>
            <person name="Powell A.J."/>
            <person name="Barry K."/>
            <person name="Miller A.N."/>
            <person name="Grigoriev I.V."/>
            <person name="Debuchy R."/>
            <person name="Gladieux P."/>
            <person name="Hiltunen Thoren M."/>
            <person name="Johannesson H."/>
        </authorList>
    </citation>
    <scope>NUCLEOTIDE SEQUENCE</scope>
    <source>
        <strain evidence="1">CBS 958.72</strain>
    </source>
</reference>
<evidence type="ECO:0000313" key="1">
    <source>
        <dbReference type="EMBL" id="KAK3370910.1"/>
    </source>
</evidence>
<evidence type="ECO:0000313" key="2">
    <source>
        <dbReference type="Proteomes" id="UP001287356"/>
    </source>
</evidence>
<organism evidence="1 2">
    <name type="scientific">Lasiosphaeria ovina</name>
    <dbReference type="NCBI Taxonomy" id="92902"/>
    <lineage>
        <taxon>Eukaryota</taxon>
        <taxon>Fungi</taxon>
        <taxon>Dikarya</taxon>
        <taxon>Ascomycota</taxon>
        <taxon>Pezizomycotina</taxon>
        <taxon>Sordariomycetes</taxon>
        <taxon>Sordariomycetidae</taxon>
        <taxon>Sordariales</taxon>
        <taxon>Lasiosphaeriaceae</taxon>
        <taxon>Lasiosphaeria</taxon>
    </lineage>
</organism>
<protein>
    <submittedName>
        <fullName evidence="1">Uncharacterized protein</fullName>
    </submittedName>
</protein>